<proteinExistence type="predicted"/>
<reference evidence="7" key="2">
    <citation type="submission" date="2021-04" db="EMBL/GenBank/DDBJ databases">
        <authorList>
            <person name="Gilroy R."/>
        </authorList>
    </citation>
    <scope>NUCLEOTIDE SEQUENCE</scope>
    <source>
        <strain evidence="7">ChiSjej1B19-5720</strain>
    </source>
</reference>
<dbReference type="PANTHER" id="PTHR42770:SF12">
    <property type="entry name" value="AMINO ACID TRANSPORTER"/>
    <property type="match status" value="1"/>
</dbReference>
<reference evidence="7" key="1">
    <citation type="journal article" date="2021" name="PeerJ">
        <title>Extensive microbial diversity within the chicken gut microbiome revealed by metagenomics and culture.</title>
        <authorList>
            <person name="Gilroy R."/>
            <person name="Ravi A."/>
            <person name="Getino M."/>
            <person name="Pursley I."/>
            <person name="Horton D.L."/>
            <person name="Alikhan N.F."/>
            <person name="Baker D."/>
            <person name="Gharbi K."/>
            <person name="Hall N."/>
            <person name="Watson M."/>
            <person name="Adriaenssens E.M."/>
            <person name="Foster-Nyarko E."/>
            <person name="Jarju S."/>
            <person name="Secka A."/>
            <person name="Antonio M."/>
            <person name="Oren A."/>
            <person name="Chaudhuri R.R."/>
            <person name="La Ragione R."/>
            <person name="Hildebrand F."/>
            <person name="Pallen M.J."/>
        </authorList>
    </citation>
    <scope>NUCLEOTIDE SEQUENCE</scope>
    <source>
        <strain evidence="7">ChiSjej1B19-5720</strain>
    </source>
</reference>
<feature type="transmembrane region" description="Helical" evidence="6">
    <location>
        <begin position="35"/>
        <end position="54"/>
    </location>
</feature>
<feature type="transmembrane region" description="Helical" evidence="6">
    <location>
        <begin position="223"/>
        <end position="243"/>
    </location>
</feature>
<dbReference type="GO" id="GO:0022857">
    <property type="term" value="F:transmembrane transporter activity"/>
    <property type="evidence" value="ECO:0007669"/>
    <property type="project" value="InterPro"/>
</dbReference>
<protein>
    <submittedName>
        <fullName evidence="7">APC family permease</fullName>
    </submittedName>
</protein>
<sequence>MENKKKLGLPSVIATGVGVVVATSCLLSLGQGAGAIGTPFILSMLLACILNCFAASSMAELNALMPNLTGGLAQYTLACVGPFITILIMVGGYLFGNTIVASVECAMFGNTILEIFPDSPVPASFYCVGILVILILVNLNGVDIFAKVQNVVAYGLIISLLVLGIVGALGLGSGESIQQSAVVKGDIESIIGMCGLAFFLFIASEFVIPISKDVRNAKRNVPLGMILSLIIIFVMQSILVIGFKNYTPWEELAASSSPHILYGTLLLGNVGKIWMAVVAILAVISTVNSNIAGLANIAAGMAKIGLLPEIFLKRNKKGVPYVSVLIIGGAMLIINITGLSTTDELSFMILSASVILMLAYILVHIDVLILRKRLPKAPRNFKVPGGTFIPLLGICGTAWMVWNIAEDNETRFQIYKLCLILFAVLTVYAVPWLKAKRRALFKYVPLEKVMAMENDKYQEYHKEKRNMSRYAAGKEMTQNP</sequence>
<feature type="transmembrane region" description="Helical" evidence="6">
    <location>
        <begin position="319"/>
        <end position="339"/>
    </location>
</feature>
<name>A0A9D2LSG7_9FIRM</name>
<dbReference type="Gene3D" id="1.20.1740.10">
    <property type="entry name" value="Amino acid/polyamine transporter I"/>
    <property type="match status" value="1"/>
</dbReference>
<gene>
    <name evidence="7" type="ORF">IAA06_07355</name>
</gene>
<dbReference type="AlphaFoldDB" id="A0A9D2LSG7"/>
<feature type="transmembrane region" description="Helical" evidence="6">
    <location>
        <begin position="381"/>
        <end position="402"/>
    </location>
</feature>
<feature type="transmembrane region" description="Helical" evidence="6">
    <location>
        <begin position="75"/>
        <end position="95"/>
    </location>
</feature>
<dbReference type="GO" id="GO:0005886">
    <property type="term" value="C:plasma membrane"/>
    <property type="evidence" value="ECO:0007669"/>
    <property type="project" value="UniProtKB-SubCell"/>
</dbReference>
<dbReference type="InterPro" id="IPR002293">
    <property type="entry name" value="AA/rel_permease1"/>
</dbReference>
<evidence type="ECO:0000256" key="4">
    <source>
        <dbReference type="ARBA" id="ARBA00022989"/>
    </source>
</evidence>
<comment type="caution">
    <text evidence="7">The sequence shown here is derived from an EMBL/GenBank/DDBJ whole genome shotgun (WGS) entry which is preliminary data.</text>
</comment>
<dbReference type="InterPro" id="IPR050367">
    <property type="entry name" value="APC_superfamily"/>
</dbReference>
<dbReference type="PANTHER" id="PTHR42770">
    <property type="entry name" value="AMINO ACID TRANSPORTER-RELATED"/>
    <property type="match status" value="1"/>
</dbReference>
<feature type="transmembrane region" description="Helical" evidence="6">
    <location>
        <begin position="151"/>
        <end position="170"/>
    </location>
</feature>
<dbReference type="PIRSF" id="PIRSF006060">
    <property type="entry name" value="AA_transporter"/>
    <property type="match status" value="1"/>
</dbReference>
<accession>A0A9D2LSG7</accession>
<dbReference type="EMBL" id="DWYZ01000142">
    <property type="protein sequence ID" value="HJB28597.1"/>
    <property type="molecule type" value="Genomic_DNA"/>
</dbReference>
<evidence type="ECO:0000256" key="1">
    <source>
        <dbReference type="ARBA" id="ARBA00004651"/>
    </source>
</evidence>
<evidence type="ECO:0000313" key="8">
    <source>
        <dbReference type="Proteomes" id="UP000823842"/>
    </source>
</evidence>
<feature type="transmembrane region" description="Helical" evidence="6">
    <location>
        <begin position="7"/>
        <end position="29"/>
    </location>
</feature>
<keyword evidence="2" id="KW-1003">Cell membrane</keyword>
<dbReference type="PROSITE" id="PS51257">
    <property type="entry name" value="PROKAR_LIPOPROTEIN"/>
    <property type="match status" value="1"/>
</dbReference>
<keyword evidence="4 6" id="KW-1133">Transmembrane helix</keyword>
<comment type="subcellular location">
    <subcellularLocation>
        <location evidence="1">Cell membrane</location>
        <topology evidence="1">Multi-pass membrane protein</topology>
    </subcellularLocation>
</comment>
<organism evidence="7 8">
    <name type="scientific">Candidatus Blautia faecavium</name>
    <dbReference type="NCBI Taxonomy" id="2838487"/>
    <lineage>
        <taxon>Bacteria</taxon>
        <taxon>Bacillati</taxon>
        <taxon>Bacillota</taxon>
        <taxon>Clostridia</taxon>
        <taxon>Lachnospirales</taxon>
        <taxon>Lachnospiraceae</taxon>
        <taxon>Blautia</taxon>
    </lineage>
</organism>
<feature type="transmembrane region" description="Helical" evidence="6">
    <location>
        <begin position="123"/>
        <end position="139"/>
    </location>
</feature>
<feature type="transmembrane region" description="Helical" evidence="6">
    <location>
        <begin position="345"/>
        <end position="369"/>
    </location>
</feature>
<dbReference type="Proteomes" id="UP000823842">
    <property type="component" value="Unassembled WGS sequence"/>
</dbReference>
<evidence type="ECO:0000256" key="6">
    <source>
        <dbReference type="SAM" id="Phobius"/>
    </source>
</evidence>
<dbReference type="Pfam" id="PF13520">
    <property type="entry name" value="AA_permease_2"/>
    <property type="match status" value="1"/>
</dbReference>
<keyword evidence="5 6" id="KW-0472">Membrane</keyword>
<feature type="transmembrane region" description="Helical" evidence="6">
    <location>
        <begin position="273"/>
        <end position="298"/>
    </location>
</feature>
<evidence type="ECO:0000313" key="7">
    <source>
        <dbReference type="EMBL" id="HJB28597.1"/>
    </source>
</evidence>
<feature type="transmembrane region" description="Helical" evidence="6">
    <location>
        <begin position="414"/>
        <end position="433"/>
    </location>
</feature>
<evidence type="ECO:0000256" key="3">
    <source>
        <dbReference type="ARBA" id="ARBA00022692"/>
    </source>
</evidence>
<evidence type="ECO:0000256" key="5">
    <source>
        <dbReference type="ARBA" id="ARBA00023136"/>
    </source>
</evidence>
<feature type="transmembrane region" description="Helical" evidence="6">
    <location>
        <begin position="190"/>
        <end position="211"/>
    </location>
</feature>
<keyword evidence="3 6" id="KW-0812">Transmembrane</keyword>
<evidence type="ECO:0000256" key="2">
    <source>
        <dbReference type="ARBA" id="ARBA00022475"/>
    </source>
</evidence>